<evidence type="ECO:0000313" key="2">
    <source>
        <dbReference type="Proteomes" id="UP000054350"/>
    </source>
</evidence>
<keyword evidence="2" id="KW-1185">Reference proteome</keyword>
<proteinExistence type="predicted"/>
<dbReference type="Proteomes" id="UP000054350">
    <property type="component" value="Unassembled WGS sequence"/>
</dbReference>
<reference evidence="1 2" key="1">
    <citation type="submission" date="2009-11" db="EMBL/GenBank/DDBJ databases">
        <title>Annotation of Allomyces macrogynus ATCC 38327.</title>
        <authorList>
            <consortium name="The Broad Institute Genome Sequencing Platform"/>
            <person name="Russ C."/>
            <person name="Cuomo C."/>
            <person name="Burger G."/>
            <person name="Gray M.W."/>
            <person name="Holland P.W.H."/>
            <person name="King N."/>
            <person name="Lang F.B.F."/>
            <person name="Roger A.J."/>
            <person name="Ruiz-Trillo I."/>
            <person name="Young S.K."/>
            <person name="Zeng Q."/>
            <person name="Gargeya S."/>
            <person name="Fitzgerald M."/>
            <person name="Haas B."/>
            <person name="Abouelleil A."/>
            <person name="Alvarado L."/>
            <person name="Arachchi H.M."/>
            <person name="Berlin A."/>
            <person name="Chapman S.B."/>
            <person name="Gearin G."/>
            <person name="Goldberg J."/>
            <person name="Griggs A."/>
            <person name="Gujja S."/>
            <person name="Hansen M."/>
            <person name="Heiman D."/>
            <person name="Howarth C."/>
            <person name="Larimer J."/>
            <person name="Lui A."/>
            <person name="MacDonald P.J.P."/>
            <person name="McCowen C."/>
            <person name="Montmayeur A."/>
            <person name="Murphy C."/>
            <person name="Neiman D."/>
            <person name="Pearson M."/>
            <person name="Priest M."/>
            <person name="Roberts A."/>
            <person name="Saif S."/>
            <person name="Shea T."/>
            <person name="Sisk P."/>
            <person name="Stolte C."/>
            <person name="Sykes S."/>
            <person name="Wortman J."/>
            <person name="Nusbaum C."/>
            <person name="Birren B."/>
        </authorList>
    </citation>
    <scope>NUCLEOTIDE SEQUENCE [LARGE SCALE GENOMIC DNA]</scope>
    <source>
        <strain evidence="1 2">ATCC 38327</strain>
    </source>
</reference>
<sequence length="66" mass="7421">MNQQLPFWIHHGPKGAWVANRANRARRLENTLACYRARWGKPPVTIADEECAALLPLAAASVQRKV</sequence>
<gene>
    <name evidence="1" type="ORF">AMAG_19406</name>
</gene>
<evidence type="ECO:0000313" key="1">
    <source>
        <dbReference type="EMBL" id="KNE64970.1"/>
    </source>
</evidence>
<protein>
    <submittedName>
        <fullName evidence="1">Uncharacterized protein</fullName>
    </submittedName>
</protein>
<accession>A0A0L0SRI1</accession>
<reference evidence="2" key="2">
    <citation type="submission" date="2009-11" db="EMBL/GenBank/DDBJ databases">
        <title>The Genome Sequence of Allomyces macrogynus strain ATCC 38327.</title>
        <authorList>
            <consortium name="The Broad Institute Genome Sequencing Platform"/>
            <person name="Russ C."/>
            <person name="Cuomo C."/>
            <person name="Shea T."/>
            <person name="Young S.K."/>
            <person name="Zeng Q."/>
            <person name="Koehrsen M."/>
            <person name="Haas B."/>
            <person name="Borodovsky M."/>
            <person name="Guigo R."/>
            <person name="Alvarado L."/>
            <person name="Berlin A."/>
            <person name="Borenstein D."/>
            <person name="Chen Z."/>
            <person name="Engels R."/>
            <person name="Freedman E."/>
            <person name="Gellesch M."/>
            <person name="Goldberg J."/>
            <person name="Griggs A."/>
            <person name="Gujja S."/>
            <person name="Heiman D."/>
            <person name="Hepburn T."/>
            <person name="Howarth C."/>
            <person name="Jen D."/>
            <person name="Larson L."/>
            <person name="Lewis B."/>
            <person name="Mehta T."/>
            <person name="Park D."/>
            <person name="Pearson M."/>
            <person name="Roberts A."/>
            <person name="Saif S."/>
            <person name="Shenoy N."/>
            <person name="Sisk P."/>
            <person name="Stolte C."/>
            <person name="Sykes S."/>
            <person name="Walk T."/>
            <person name="White J."/>
            <person name="Yandava C."/>
            <person name="Burger G."/>
            <person name="Gray M.W."/>
            <person name="Holland P.W.H."/>
            <person name="King N."/>
            <person name="Lang F.B.F."/>
            <person name="Roger A.J."/>
            <person name="Ruiz-Trillo I."/>
            <person name="Lander E."/>
            <person name="Nusbaum C."/>
        </authorList>
    </citation>
    <scope>NUCLEOTIDE SEQUENCE [LARGE SCALE GENOMIC DNA]</scope>
    <source>
        <strain evidence="2">ATCC 38327</strain>
    </source>
</reference>
<dbReference type="VEuPathDB" id="FungiDB:AMAG_19406"/>
<organism evidence="1 2">
    <name type="scientific">Allomyces macrogynus (strain ATCC 38327)</name>
    <name type="common">Allomyces javanicus var. macrogynus</name>
    <dbReference type="NCBI Taxonomy" id="578462"/>
    <lineage>
        <taxon>Eukaryota</taxon>
        <taxon>Fungi</taxon>
        <taxon>Fungi incertae sedis</taxon>
        <taxon>Blastocladiomycota</taxon>
        <taxon>Blastocladiomycetes</taxon>
        <taxon>Blastocladiales</taxon>
        <taxon>Blastocladiaceae</taxon>
        <taxon>Allomyces</taxon>
    </lineage>
</organism>
<dbReference type="AlphaFoldDB" id="A0A0L0SRI1"/>
<name>A0A0L0SRI1_ALLM3</name>
<dbReference type="EMBL" id="GG745346">
    <property type="protein sequence ID" value="KNE64970.1"/>
    <property type="molecule type" value="Genomic_DNA"/>
</dbReference>